<keyword evidence="3" id="KW-1185">Reference proteome</keyword>
<feature type="region of interest" description="Disordered" evidence="1">
    <location>
        <begin position="1"/>
        <end position="56"/>
    </location>
</feature>
<organism evidence="2 3">
    <name type="scientific">Henosepilachna vigintioctopunctata</name>
    <dbReference type="NCBI Taxonomy" id="420089"/>
    <lineage>
        <taxon>Eukaryota</taxon>
        <taxon>Metazoa</taxon>
        <taxon>Ecdysozoa</taxon>
        <taxon>Arthropoda</taxon>
        <taxon>Hexapoda</taxon>
        <taxon>Insecta</taxon>
        <taxon>Pterygota</taxon>
        <taxon>Neoptera</taxon>
        <taxon>Endopterygota</taxon>
        <taxon>Coleoptera</taxon>
        <taxon>Polyphaga</taxon>
        <taxon>Cucujiformia</taxon>
        <taxon>Coccinelloidea</taxon>
        <taxon>Coccinellidae</taxon>
        <taxon>Epilachninae</taxon>
        <taxon>Epilachnini</taxon>
        <taxon>Henosepilachna</taxon>
    </lineage>
</organism>
<gene>
    <name evidence="2" type="ORF">WA026_005987</name>
</gene>
<evidence type="ECO:0000256" key="1">
    <source>
        <dbReference type="SAM" id="MobiDB-lite"/>
    </source>
</evidence>
<protein>
    <submittedName>
        <fullName evidence="2">Uncharacterized protein</fullName>
    </submittedName>
</protein>
<dbReference type="AlphaFoldDB" id="A0AAW1U502"/>
<accession>A0AAW1U502</accession>
<feature type="compositionally biased region" description="Basic residues" evidence="1">
    <location>
        <begin position="28"/>
        <end position="43"/>
    </location>
</feature>
<reference evidence="2 3" key="1">
    <citation type="submission" date="2023-03" db="EMBL/GenBank/DDBJ databases">
        <title>Genome insight into feeding habits of ladybird beetles.</title>
        <authorList>
            <person name="Li H.-S."/>
            <person name="Huang Y.-H."/>
            <person name="Pang H."/>
        </authorList>
    </citation>
    <scope>NUCLEOTIDE SEQUENCE [LARGE SCALE GENOMIC DNA]</scope>
    <source>
        <strain evidence="2">SYSU_2023b</strain>
        <tissue evidence="2">Whole body</tissue>
    </source>
</reference>
<proteinExistence type="predicted"/>
<sequence>MHIRRAFMAHLRPPRPPYTKPGDLRLAPRWRKLASTSRQRRRSWRGEKRRGSARNRGAFPYLSFHFRERAEMTSNRKSPERIGSRASGYTRVLCAVVINNEYTSVVSRVFQKEHPRTCRRYMSVENKS</sequence>
<evidence type="ECO:0000313" key="3">
    <source>
        <dbReference type="Proteomes" id="UP001431783"/>
    </source>
</evidence>
<dbReference type="Proteomes" id="UP001431783">
    <property type="component" value="Unassembled WGS sequence"/>
</dbReference>
<evidence type="ECO:0000313" key="2">
    <source>
        <dbReference type="EMBL" id="KAK9875195.1"/>
    </source>
</evidence>
<comment type="caution">
    <text evidence="2">The sequence shown here is derived from an EMBL/GenBank/DDBJ whole genome shotgun (WGS) entry which is preliminary data.</text>
</comment>
<dbReference type="EMBL" id="JARQZJ010000032">
    <property type="protein sequence ID" value="KAK9875195.1"/>
    <property type="molecule type" value="Genomic_DNA"/>
</dbReference>
<name>A0AAW1U502_9CUCU</name>